<keyword evidence="3" id="KW-1185">Reference proteome</keyword>
<name>A0ABD0L8A0_9CAEN</name>
<protein>
    <submittedName>
        <fullName evidence="2">Uncharacterized protein</fullName>
    </submittedName>
</protein>
<dbReference type="EMBL" id="JACVVK020000074">
    <property type="protein sequence ID" value="KAK7495498.1"/>
    <property type="molecule type" value="Genomic_DNA"/>
</dbReference>
<dbReference type="AlphaFoldDB" id="A0ABD0L8A0"/>
<sequence length="122" mass="13525">CSACLEGRPFVWRTCIPLGHVCQEIWPLPLRVCWGCGRDSRPRERTSMADRPREVTPAPSASQKGALERKLGAIQMTISYPGPLFLNQVAVPPAALQRVAVSQGCINIWAPSVIHRYSNCNR</sequence>
<gene>
    <name evidence="2" type="ORF">BaRGS_00013196</name>
</gene>
<evidence type="ECO:0000256" key="1">
    <source>
        <dbReference type="SAM" id="MobiDB-lite"/>
    </source>
</evidence>
<comment type="caution">
    <text evidence="2">The sequence shown here is derived from an EMBL/GenBank/DDBJ whole genome shotgun (WGS) entry which is preliminary data.</text>
</comment>
<feature type="non-terminal residue" evidence="2">
    <location>
        <position position="1"/>
    </location>
</feature>
<organism evidence="2 3">
    <name type="scientific">Batillaria attramentaria</name>
    <dbReference type="NCBI Taxonomy" id="370345"/>
    <lineage>
        <taxon>Eukaryota</taxon>
        <taxon>Metazoa</taxon>
        <taxon>Spiralia</taxon>
        <taxon>Lophotrochozoa</taxon>
        <taxon>Mollusca</taxon>
        <taxon>Gastropoda</taxon>
        <taxon>Caenogastropoda</taxon>
        <taxon>Sorbeoconcha</taxon>
        <taxon>Cerithioidea</taxon>
        <taxon>Batillariidae</taxon>
        <taxon>Batillaria</taxon>
    </lineage>
</organism>
<proteinExistence type="predicted"/>
<reference evidence="2 3" key="1">
    <citation type="journal article" date="2023" name="Sci. Data">
        <title>Genome assembly of the Korean intertidal mud-creeper Batillaria attramentaria.</title>
        <authorList>
            <person name="Patra A.K."/>
            <person name="Ho P.T."/>
            <person name="Jun S."/>
            <person name="Lee S.J."/>
            <person name="Kim Y."/>
            <person name="Won Y.J."/>
        </authorList>
    </citation>
    <scope>NUCLEOTIDE SEQUENCE [LARGE SCALE GENOMIC DNA]</scope>
    <source>
        <strain evidence="2">Wonlab-2016</strain>
    </source>
</reference>
<accession>A0ABD0L8A0</accession>
<evidence type="ECO:0000313" key="3">
    <source>
        <dbReference type="Proteomes" id="UP001519460"/>
    </source>
</evidence>
<dbReference type="Proteomes" id="UP001519460">
    <property type="component" value="Unassembled WGS sequence"/>
</dbReference>
<feature type="compositionally biased region" description="Basic and acidic residues" evidence="1">
    <location>
        <begin position="40"/>
        <end position="54"/>
    </location>
</feature>
<feature type="region of interest" description="Disordered" evidence="1">
    <location>
        <begin position="40"/>
        <end position="65"/>
    </location>
</feature>
<evidence type="ECO:0000313" key="2">
    <source>
        <dbReference type="EMBL" id="KAK7495498.1"/>
    </source>
</evidence>